<keyword evidence="3" id="KW-1185">Reference proteome</keyword>
<proteinExistence type="predicted"/>
<sequence>MRDAGGGTVATTGGPSYGVFDAGDAGRGRNGSPKRTDGSHGAETGRDPPIGHSLHTQGSCMRRAGTRALMADNRARCEGGARNTSEKTPCMSAYTHGPSGEQRQDADSDVALTCRVVPLRPAWNRRRLPGLTADCAMSLNDTEPRCRPVCACV</sequence>
<organism evidence="2 3">
    <name type="scientific">Trametes coccinea (strain BRFM310)</name>
    <name type="common">Pycnoporus coccineus</name>
    <dbReference type="NCBI Taxonomy" id="1353009"/>
    <lineage>
        <taxon>Eukaryota</taxon>
        <taxon>Fungi</taxon>
        <taxon>Dikarya</taxon>
        <taxon>Basidiomycota</taxon>
        <taxon>Agaricomycotina</taxon>
        <taxon>Agaricomycetes</taxon>
        <taxon>Polyporales</taxon>
        <taxon>Polyporaceae</taxon>
        <taxon>Trametes</taxon>
    </lineage>
</organism>
<name>A0A1Y2IBR9_TRAC3</name>
<evidence type="ECO:0000256" key="1">
    <source>
        <dbReference type="SAM" id="MobiDB-lite"/>
    </source>
</evidence>
<dbReference type="EMBL" id="KZ084142">
    <property type="protein sequence ID" value="OSC98143.1"/>
    <property type="molecule type" value="Genomic_DNA"/>
</dbReference>
<feature type="region of interest" description="Disordered" evidence="1">
    <location>
        <begin position="77"/>
        <end position="106"/>
    </location>
</feature>
<evidence type="ECO:0000313" key="3">
    <source>
        <dbReference type="Proteomes" id="UP000193067"/>
    </source>
</evidence>
<feature type="compositionally biased region" description="Basic and acidic residues" evidence="1">
    <location>
        <begin position="34"/>
        <end position="46"/>
    </location>
</feature>
<dbReference type="AlphaFoldDB" id="A0A1Y2IBR9"/>
<evidence type="ECO:0000313" key="2">
    <source>
        <dbReference type="EMBL" id="OSC98143.1"/>
    </source>
</evidence>
<feature type="region of interest" description="Disordered" evidence="1">
    <location>
        <begin position="1"/>
        <end position="58"/>
    </location>
</feature>
<dbReference type="Proteomes" id="UP000193067">
    <property type="component" value="Unassembled WGS sequence"/>
</dbReference>
<reference evidence="2 3" key="1">
    <citation type="journal article" date="2015" name="Biotechnol. Biofuels">
        <title>Enhanced degradation of softwood versus hardwood by the white-rot fungus Pycnoporus coccineus.</title>
        <authorList>
            <person name="Couturier M."/>
            <person name="Navarro D."/>
            <person name="Chevret D."/>
            <person name="Henrissat B."/>
            <person name="Piumi F."/>
            <person name="Ruiz-Duenas F.J."/>
            <person name="Martinez A.T."/>
            <person name="Grigoriev I.V."/>
            <person name="Riley R."/>
            <person name="Lipzen A."/>
            <person name="Berrin J.G."/>
            <person name="Master E.R."/>
            <person name="Rosso M.N."/>
        </authorList>
    </citation>
    <scope>NUCLEOTIDE SEQUENCE [LARGE SCALE GENOMIC DNA]</scope>
    <source>
        <strain evidence="2 3">BRFM310</strain>
    </source>
</reference>
<accession>A0A1Y2IBR9</accession>
<protein>
    <submittedName>
        <fullName evidence="2">Uncharacterized protein</fullName>
    </submittedName>
</protein>
<gene>
    <name evidence="2" type="ORF">PYCCODRAFT_1036849</name>
</gene>